<dbReference type="AlphaFoldDB" id="A0AA38ZJU2"/>
<dbReference type="GO" id="GO:0010019">
    <property type="term" value="P:chloroplast-nucleus signaling pathway"/>
    <property type="evidence" value="ECO:0007669"/>
    <property type="project" value="TreeGrafter"/>
</dbReference>
<dbReference type="Proteomes" id="UP001168098">
    <property type="component" value="Unassembled WGS sequence"/>
</dbReference>
<dbReference type="PANTHER" id="PTHR47936">
    <property type="entry name" value="PPR_LONG DOMAIN-CONTAINING PROTEIN"/>
    <property type="match status" value="1"/>
</dbReference>
<dbReference type="Pfam" id="PF13041">
    <property type="entry name" value="PPR_2"/>
    <property type="match status" value="2"/>
</dbReference>
<feature type="repeat" description="PPR" evidence="3">
    <location>
        <begin position="147"/>
        <end position="181"/>
    </location>
</feature>
<dbReference type="InterPro" id="IPR002885">
    <property type="entry name" value="PPR_rpt"/>
</dbReference>
<protein>
    <recommendedName>
        <fullName evidence="6">Pentatricopeptide repeat-containing protein</fullName>
    </recommendedName>
</protein>
<evidence type="ECO:0000256" key="3">
    <source>
        <dbReference type="PROSITE-ProRule" id="PRU00708"/>
    </source>
</evidence>
<keyword evidence="2" id="KW-0677">Repeat</keyword>
<evidence type="ECO:0000313" key="5">
    <source>
        <dbReference type="Proteomes" id="UP001168098"/>
    </source>
</evidence>
<evidence type="ECO:0000256" key="1">
    <source>
        <dbReference type="ARBA" id="ARBA00007626"/>
    </source>
</evidence>
<proteinExistence type="inferred from homology"/>
<dbReference type="GO" id="GO:0009507">
    <property type="term" value="C:chloroplast"/>
    <property type="evidence" value="ECO:0007669"/>
    <property type="project" value="TreeGrafter"/>
</dbReference>
<gene>
    <name evidence="4" type="ORF">PVL29_012695</name>
</gene>
<dbReference type="Gene3D" id="1.25.40.10">
    <property type="entry name" value="Tetratricopeptide repeat domain"/>
    <property type="match status" value="2"/>
</dbReference>
<dbReference type="NCBIfam" id="TIGR00756">
    <property type="entry name" value="PPR"/>
    <property type="match status" value="5"/>
</dbReference>
<dbReference type="InterPro" id="IPR011990">
    <property type="entry name" value="TPR-like_helical_dom_sf"/>
</dbReference>
<dbReference type="EMBL" id="JARBHA010000010">
    <property type="protein sequence ID" value="KAJ9690169.1"/>
    <property type="molecule type" value="Genomic_DNA"/>
</dbReference>
<feature type="repeat" description="PPR" evidence="3">
    <location>
        <begin position="252"/>
        <end position="286"/>
    </location>
</feature>
<sequence>MSSLARRLRGIFTAPLPATTKTPAKTIKRSSSNNSTLKEMVDKFKKSSGSKRFRSHYGYYEKAVLTLATAKKFSFIEDILEHQKQYNEISTEVFAVRLITLYGKAGMFEHAYKLFDEMPKLNCERTKFDKIDGFFQELPGNLGIVPDVVSYNIIVNAFCEMGSLDSALSVLDEMEKVGLEPDLITFNTLLNAFYQNGSYADGEKIWDLMKKNNVAPNVRSYNAKLRGLISENRMSEAVELIDEMKTSGIKPDVFTLSSLMKGFCNSGNLEEAKRWYSEIAKNELPPVRATYMILIPFLVEKGDFEMATELCKEVFSRRWLIEPALLQQVLEGLVKESKIEEATELVKLAKSKKFRITLELPSDKYYIFLLNFCSDLTQQAPSLAYDSF</sequence>
<comment type="caution">
    <text evidence="4">The sequence shown here is derived from an EMBL/GenBank/DDBJ whole genome shotgun (WGS) entry which is preliminary data.</text>
</comment>
<comment type="similarity">
    <text evidence="1">Belongs to the PPR family. P subfamily.</text>
</comment>
<dbReference type="PROSITE" id="PS51375">
    <property type="entry name" value="PPR"/>
    <property type="match status" value="5"/>
</dbReference>
<evidence type="ECO:0000256" key="2">
    <source>
        <dbReference type="ARBA" id="ARBA00022737"/>
    </source>
</evidence>
<accession>A0AA38ZJU2</accession>
<feature type="repeat" description="PPR" evidence="3">
    <location>
        <begin position="91"/>
        <end position="125"/>
    </location>
</feature>
<feature type="repeat" description="PPR" evidence="3">
    <location>
        <begin position="217"/>
        <end position="251"/>
    </location>
</feature>
<dbReference type="PANTHER" id="PTHR47936:SF5">
    <property type="entry name" value="PENTACOTRIPEPTIDE-REPEAT REGION OF PRORP DOMAIN-CONTAINING PROTEIN"/>
    <property type="match status" value="1"/>
</dbReference>
<reference evidence="4 5" key="1">
    <citation type="journal article" date="2023" name="BMC Biotechnol.">
        <title>Vitis rotundifolia cv Carlos genome sequencing.</title>
        <authorList>
            <person name="Huff M."/>
            <person name="Hulse-Kemp A."/>
            <person name="Scheffler B."/>
            <person name="Youngblood R."/>
            <person name="Simpson S."/>
            <person name="Babiker E."/>
            <person name="Staton M."/>
        </authorList>
    </citation>
    <scope>NUCLEOTIDE SEQUENCE [LARGE SCALE GENOMIC DNA]</scope>
    <source>
        <tissue evidence="4">Leaf</tissue>
    </source>
</reference>
<name>A0AA38ZJU2_VITRO</name>
<evidence type="ECO:0008006" key="6">
    <source>
        <dbReference type="Google" id="ProtNLM"/>
    </source>
</evidence>
<dbReference type="GO" id="GO:0031930">
    <property type="term" value="P:mitochondria-nucleus signaling pathway"/>
    <property type="evidence" value="ECO:0007669"/>
    <property type="project" value="TreeGrafter"/>
</dbReference>
<organism evidence="4 5">
    <name type="scientific">Vitis rotundifolia</name>
    <name type="common">Muscadine grape</name>
    <dbReference type="NCBI Taxonomy" id="103349"/>
    <lineage>
        <taxon>Eukaryota</taxon>
        <taxon>Viridiplantae</taxon>
        <taxon>Streptophyta</taxon>
        <taxon>Embryophyta</taxon>
        <taxon>Tracheophyta</taxon>
        <taxon>Spermatophyta</taxon>
        <taxon>Magnoliopsida</taxon>
        <taxon>eudicotyledons</taxon>
        <taxon>Gunneridae</taxon>
        <taxon>Pentapetalae</taxon>
        <taxon>rosids</taxon>
        <taxon>Vitales</taxon>
        <taxon>Vitaceae</taxon>
        <taxon>Viteae</taxon>
        <taxon>Vitis</taxon>
    </lineage>
</organism>
<evidence type="ECO:0000313" key="4">
    <source>
        <dbReference type="EMBL" id="KAJ9690169.1"/>
    </source>
</evidence>
<feature type="repeat" description="PPR" evidence="3">
    <location>
        <begin position="182"/>
        <end position="216"/>
    </location>
</feature>
<keyword evidence="5" id="KW-1185">Reference proteome</keyword>
<dbReference type="Pfam" id="PF01535">
    <property type="entry name" value="PPR"/>
    <property type="match status" value="1"/>
</dbReference>